<dbReference type="NCBIfam" id="TIGR03342">
    <property type="entry name" value="dsrC_tusE_dsvC"/>
    <property type="match status" value="1"/>
</dbReference>
<dbReference type="InterPro" id="IPR007453">
    <property type="entry name" value="DsrC/TusE"/>
</dbReference>
<keyword evidence="2" id="KW-0963">Cytoplasm</keyword>
<keyword evidence="3" id="KW-0808">Transferase</keyword>
<evidence type="ECO:0000313" key="4">
    <source>
        <dbReference type="EMBL" id="GHG66398.1"/>
    </source>
</evidence>
<comment type="function">
    <text evidence="3">Part of a sulfur-relay system.</text>
</comment>
<evidence type="ECO:0000313" key="5">
    <source>
        <dbReference type="Proteomes" id="UP000659697"/>
    </source>
</evidence>
<comment type="caution">
    <text evidence="4">The sequence shown here is derived from an EMBL/GenBank/DDBJ whole genome shotgun (WGS) entry which is preliminary data.</text>
</comment>
<dbReference type="EMBL" id="BNAO01000003">
    <property type="protein sequence ID" value="GHG66398.1"/>
    <property type="molecule type" value="Genomic_DNA"/>
</dbReference>
<dbReference type="InterPro" id="IPR025526">
    <property type="entry name" value="DsrC-like_dom_sf"/>
</dbReference>
<dbReference type="PANTHER" id="PTHR37010:SF1">
    <property type="entry name" value="SULFURTRANSFERASE TUSE"/>
    <property type="match status" value="1"/>
</dbReference>
<dbReference type="InterPro" id="IPR043163">
    <property type="entry name" value="DsrC-like_N"/>
</dbReference>
<evidence type="ECO:0000256" key="3">
    <source>
        <dbReference type="PIRNR" id="PIRNR006223"/>
    </source>
</evidence>
<reference evidence="5" key="1">
    <citation type="journal article" date="2019" name="Int. J. Syst. Evol. Microbiol.">
        <title>The Global Catalogue of Microorganisms (GCM) 10K type strain sequencing project: providing services to taxonomists for standard genome sequencing and annotation.</title>
        <authorList>
            <consortium name="The Broad Institute Genomics Platform"/>
            <consortium name="The Broad Institute Genome Sequencing Center for Infectious Disease"/>
            <person name="Wu L."/>
            <person name="Ma J."/>
        </authorList>
    </citation>
    <scope>NUCLEOTIDE SEQUENCE [LARGE SCALE GENOMIC DNA]</scope>
    <source>
        <strain evidence="5">CGMCC 1.7003</strain>
    </source>
</reference>
<dbReference type="PANTHER" id="PTHR37010">
    <property type="entry name" value="SULFURTRANSFERASE TUSE"/>
    <property type="match status" value="1"/>
</dbReference>
<dbReference type="Gene3D" id="1.10.10.370">
    <property type="entry name" value="DsrC-like protein, C-terminal domain"/>
    <property type="match status" value="1"/>
</dbReference>
<dbReference type="Gene3D" id="3.30.1420.10">
    <property type="match status" value="1"/>
</dbReference>
<dbReference type="EC" id="2.8.1.-" evidence="3"/>
<dbReference type="PIRSF" id="PIRSF006223">
    <property type="entry name" value="DsrC_TusE"/>
    <property type="match status" value="1"/>
</dbReference>
<dbReference type="InterPro" id="IPR042072">
    <property type="entry name" value="DsrC-like_C"/>
</dbReference>
<evidence type="ECO:0000256" key="1">
    <source>
        <dbReference type="ARBA" id="ARBA00004496"/>
    </source>
</evidence>
<protein>
    <recommendedName>
        <fullName evidence="3">Sulfurtransferase</fullName>
        <ecNumber evidence="3">2.8.1.-</ecNumber>
    </recommendedName>
</protein>
<comment type="similarity">
    <text evidence="3">Belongs to the dsrC/tusE family.</text>
</comment>
<dbReference type="Proteomes" id="UP000659697">
    <property type="component" value="Unassembled WGS sequence"/>
</dbReference>
<comment type="subcellular location">
    <subcellularLocation>
        <location evidence="1">Cytoplasm</location>
    </subcellularLocation>
</comment>
<sequence>MNENSTTEHTLIVGGRTLALDKHGYLLDLAEWEPGVAEHFAQLENIQLSDAHWEVIRFVREFYQEFNTSPAVRMLVKAMAAKFGPEKGNSKYLFMLFPEGPAKQATRLAGLPKPAKCL</sequence>
<evidence type="ECO:0000256" key="2">
    <source>
        <dbReference type="ARBA" id="ARBA00022490"/>
    </source>
</evidence>
<keyword evidence="5" id="KW-1185">Reference proteome</keyword>
<gene>
    <name evidence="4" type="primary">tusE</name>
    <name evidence="4" type="ORF">GCM10010919_14050</name>
</gene>
<organism evidence="4 5">
    <name type="scientific">Alishewanella longhuensis</name>
    <dbReference type="NCBI Taxonomy" id="1091037"/>
    <lineage>
        <taxon>Bacteria</taxon>
        <taxon>Pseudomonadati</taxon>
        <taxon>Pseudomonadota</taxon>
        <taxon>Gammaproteobacteria</taxon>
        <taxon>Alteromonadales</taxon>
        <taxon>Alteromonadaceae</taxon>
        <taxon>Alishewanella</taxon>
    </lineage>
</organism>
<accession>A0ABQ3KXY9</accession>
<dbReference type="RefSeq" id="WP_189431730.1">
    <property type="nucleotide sequence ID" value="NZ_BNAO01000003.1"/>
</dbReference>
<proteinExistence type="inferred from homology"/>
<dbReference type="SUPFAM" id="SSF69721">
    <property type="entry name" value="DsrC, the gamma subunit of dissimilatory sulfite reductase"/>
    <property type="match status" value="1"/>
</dbReference>
<dbReference type="Pfam" id="PF04358">
    <property type="entry name" value="DsrC"/>
    <property type="match status" value="1"/>
</dbReference>
<name>A0ABQ3KXY9_9ALTE</name>